<dbReference type="GO" id="GO:0044547">
    <property type="term" value="F:DNA topoisomerase binding"/>
    <property type="evidence" value="ECO:0007669"/>
    <property type="project" value="TreeGrafter"/>
</dbReference>
<dbReference type="InterPro" id="IPR036397">
    <property type="entry name" value="RNaseH_sf"/>
</dbReference>
<dbReference type="GO" id="GO:0003690">
    <property type="term" value="F:double-stranded DNA binding"/>
    <property type="evidence" value="ECO:0007669"/>
    <property type="project" value="TreeGrafter"/>
</dbReference>
<accession>A0A0K0F1L0</accession>
<dbReference type="Pfam" id="PF17906">
    <property type="entry name" value="HTH_48"/>
    <property type="match status" value="1"/>
</dbReference>
<dbReference type="Proteomes" id="UP000035680">
    <property type="component" value="Unassembled WGS sequence"/>
</dbReference>
<dbReference type="GO" id="GO:0046975">
    <property type="term" value="F:histone H3K36 methyltransferase activity"/>
    <property type="evidence" value="ECO:0007669"/>
    <property type="project" value="TreeGrafter"/>
</dbReference>
<dbReference type="GO" id="GO:0042800">
    <property type="term" value="F:histone H3K4 methyltransferase activity"/>
    <property type="evidence" value="ECO:0007669"/>
    <property type="project" value="TreeGrafter"/>
</dbReference>
<dbReference type="Gene3D" id="1.10.10.1450">
    <property type="match status" value="1"/>
</dbReference>
<dbReference type="GO" id="GO:0035861">
    <property type="term" value="C:site of double-strand break"/>
    <property type="evidence" value="ECO:0007669"/>
    <property type="project" value="TreeGrafter"/>
</dbReference>
<dbReference type="GO" id="GO:0044774">
    <property type="term" value="P:mitotic DNA integrity checkpoint signaling"/>
    <property type="evidence" value="ECO:0007669"/>
    <property type="project" value="TreeGrafter"/>
</dbReference>
<evidence type="ECO:0000313" key="3">
    <source>
        <dbReference type="WBParaSite" id="SVE_0268500.1"/>
    </source>
</evidence>
<dbReference type="GO" id="GO:0015074">
    <property type="term" value="P:DNA integration"/>
    <property type="evidence" value="ECO:0007669"/>
    <property type="project" value="TreeGrafter"/>
</dbReference>
<dbReference type="PANTHER" id="PTHR46060">
    <property type="entry name" value="MARINER MOS1 TRANSPOSASE-LIKE PROTEIN"/>
    <property type="match status" value="1"/>
</dbReference>
<organism evidence="2 3">
    <name type="scientific">Strongyloides venezuelensis</name>
    <name type="common">Threadworm</name>
    <dbReference type="NCBI Taxonomy" id="75913"/>
    <lineage>
        <taxon>Eukaryota</taxon>
        <taxon>Metazoa</taxon>
        <taxon>Ecdysozoa</taxon>
        <taxon>Nematoda</taxon>
        <taxon>Chromadorea</taxon>
        <taxon>Rhabditida</taxon>
        <taxon>Tylenchina</taxon>
        <taxon>Panagrolaimomorpha</taxon>
        <taxon>Strongyloidoidea</taxon>
        <taxon>Strongyloididae</taxon>
        <taxon>Strongyloides</taxon>
    </lineage>
</organism>
<dbReference type="GO" id="GO:0000014">
    <property type="term" value="F:single-stranded DNA endodeoxyribonuclease activity"/>
    <property type="evidence" value="ECO:0007669"/>
    <property type="project" value="TreeGrafter"/>
</dbReference>
<dbReference type="STRING" id="75913.A0A0K0F1L0"/>
<dbReference type="Gene3D" id="3.30.420.10">
    <property type="entry name" value="Ribonuclease H-like superfamily/Ribonuclease H"/>
    <property type="match status" value="1"/>
</dbReference>
<dbReference type="WBParaSite" id="SVE_0268500.1">
    <property type="protein sequence ID" value="SVE_0268500.1"/>
    <property type="gene ID" value="SVE_0268500"/>
</dbReference>
<evidence type="ECO:0000313" key="2">
    <source>
        <dbReference type="Proteomes" id="UP000035680"/>
    </source>
</evidence>
<keyword evidence="2" id="KW-1185">Reference proteome</keyword>
<dbReference type="GO" id="GO:0005634">
    <property type="term" value="C:nucleus"/>
    <property type="evidence" value="ECO:0007669"/>
    <property type="project" value="TreeGrafter"/>
</dbReference>
<dbReference type="GO" id="GO:0031297">
    <property type="term" value="P:replication fork processing"/>
    <property type="evidence" value="ECO:0007669"/>
    <property type="project" value="TreeGrafter"/>
</dbReference>
<dbReference type="InterPro" id="IPR041426">
    <property type="entry name" value="Mos1_HTH"/>
</dbReference>
<dbReference type="GO" id="GO:0000793">
    <property type="term" value="C:condensed chromosome"/>
    <property type="evidence" value="ECO:0007669"/>
    <property type="project" value="TreeGrafter"/>
</dbReference>
<dbReference type="AlphaFoldDB" id="A0A0K0F1L0"/>
<feature type="domain" description="Mos1 transposase HTH" evidence="1">
    <location>
        <begin position="5"/>
        <end position="51"/>
    </location>
</feature>
<reference evidence="3" key="2">
    <citation type="submission" date="2015-08" db="UniProtKB">
        <authorList>
            <consortium name="WormBaseParasite"/>
        </authorList>
    </citation>
    <scope>IDENTIFICATION</scope>
</reference>
<sequence>MLSNHDIRNITLYEFKRCTNAAKTTQQINECFGEDLVSVSTVQRWFRKFKESSEDLENEERGRPESKIEKAKELDNWVPHKLNDYKKLCHYEVCSFFILRNKNDTFLSRLITCDKKWILDDNHKRTGQWLNKDKAPKHFPKYKLKS</sequence>
<evidence type="ECO:0000259" key="1">
    <source>
        <dbReference type="Pfam" id="PF17906"/>
    </source>
</evidence>
<dbReference type="PANTHER" id="PTHR46060:SF2">
    <property type="entry name" value="HISTONE-LYSINE N-METHYLTRANSFERASE SETMAR"/>
    <property type="match status" value="1"/>
</dbReference>
<dbReference type="InterPro" id="IPR052709">
    <property type="entry name" value="Transposase-MT_Hybrid"/>
</dbReference>
<protein>
    <submittedName>
        <fullName evidence="3">Histone-lysine N-methyltransferase SETMAR (inferred by orthology to a human protein)</fullName>
    </submittedName>
</protein>
<reference evidence="2" key="1">
    <citation type="submission" date="2014-07" db="EMBL/GenBank/DDBJ databases">
        <authorList>
            <person name="Martin A.A"/>
            <person name="De Silva N."/>
        </authorList>
    </citation>
    <scope>NUCLEOTIDE SEQUENCE</scope>
</reference>
<proteinExistence type="predicted"/>
<dbReference type="GO" id="GO:0003697">
    <property type="term" value="F:single-stranded DNA binding"/>
    <property type="evidence" value="ECO:0007669"/>
    <property type="project" value="TreeGrafter"/>
</dbReference>
<name>A0A0K0F1L0_STRVS</name>
<dbReference type="GO" id="GO:0006303">
    <property type="term" value="P:double-strand break repair via nonhomologous end joining"/>
    <property type="evidence" value="ECO:0007669"/>
    <property type="project" value="TreeGrafter"/>
</dbReference>
<dbReference type="GO" id="GO:0000729">
    <property type="term" value="P:DNA double-strand break processing"/>
    <property type="evidence" value="ECO:0007669"/>
    <property type="project" value="TreeGrafter"/>
</dbReference>